<dbReference type="RefSeq" id="WP_346245650.1">
    <property type="nucleotide sequence ID" value="NZ_JBDIZK010000003.1"/>
</dbReference>
<proteinExistence type="predicted"/>
<keyword evidence="2" id="KW-1185">Reference proteome</keyword>
<evidence type="ECO:0000313" key="2">
    <source>
        <dbReference type="Proteomes" id="UP001427805"/>
    </source>
</evidence>
<gene>
    <name evidence="1" type="ORF">TPR58_05650</name>
</gene>
<evidence type="ECO:0008006" key="3">
    <source>
        <dbReference type="Google" id="ProtNLM"/>
    </source>
</evidence>
<comment type="caution">
    <text evidence="1">The sequence shown here is derived from an EMBL/GenBank/DDBJ whole genome shotgun (WGS) entry which is preliminary data.</text>
</comment>
<dbReference type="Proteomes" id="UP001427805">
    <property type="component" value="Unassembled WGS sequence"/>
</dbReference>
<dbReference type="EMBL" id="JBDIZK010000003">
    <property type="protein sequence ID" value="MEN3746643.1"/>
    <property type="molecule type" value="Genomic_DNA"/>
</dbReference>
<sequence length="134" mass="15351">MEDWDDVVAFACALPEVRMERYYGTPCPKLNGKPIASPSREADSFHLPVGHDDKAVLMETDPETFWQTPHYEGWPGVLVRYGRARDRVEVYLQRRWWDLAKKAQRTAAGMAERPSGRRCAHARNCCLDAHHAKA</sequence>
<reference evidence="1 2" key="1">
    <citation type="submission" date="2024-05" db="EMBL/GenBank/DDBJ databases">
        <title>Sphingomonas sp. HF-S3 16S ribosomal RNA gene Genome sequencing and assembly.</title>
        <authorList>
            <person name="Lee H."/>
        </authorList>
    </citation>
    <scope>NUCLEOTIDE SEQUENCE [LARGE SCALE GENOMIC DNA]</scope>
    <source>
        <strain evidence="1 2">HF-S3</strain>
    </source>
</reference>
<accession>A0ABV0B4U5</accession>
<evidence type="ECO:0000313" key="1">
    <source>
        <dbReference type="EMBL" id="MEN3746643.1"/>
    </source>
</evidence>
<protein>
    <recommendedName>
        <fullName evidence="3">MmcQ/YjbR family DNA-binding protein</fullName>
    </recommendedName>
</protein>
<organism evidence="1 2">
    <name type="scientific">Sphingomonas rustica</name>
    <dbReference type="NCBI Taxonomy" id="3103142"/>
    <lineage>
        <taxon>Bacteria</taxon>
        <taxon>Pseudomonadati</taxon>
        <taxon>Pseudomonadota</taxon>
        <taxon>Alphaproteobacteria</taxon>
        <taxon>Sphingomonadales</taxon>
        <taxon>Sphingomonadaceae</taxon>
        <taxon>Sphingomonas</taxon>
    </lineage>
</organism>
<name>A0ABV0B4U5_9SPHN</name>